<protein>
    <submittedName>
        <fullName evidence="2">Uncharacterized protein</fullName>
    </submittedName>
</protein>
<sequence length="82" mass="9070">MEEVENYGDRSDRDGEEEDDDSGDGGGSNSSRCDNTISSKEYIERSKRARSIVASTPILNADNQRKRPTEEASPILLEPKGH</sequence>
<keyword evidence="3" id="KW-1185">Reference proteome</keyword>
<gene>
    <name evidence="2" type="ORF">RclHR1_00140006</name>
</gene>
<name>A0A2Z6QFW3_9GLOM</name>
<feature type="region of interest" description="Disordered" evidence="1">
    <location>
        <begin position="1"/>
        <end position="82"/>
    </location>
</feature>
<evidence type="ECO:0000313" key="2">
    <source>
        <dbReference type="EMBL" id="GBB87502.1"/>
    </source>
</evidence>
<comment type="caution">
    <text evidence="2">The sequence shown here is derived from an EMBL/GenBank/DDBJ whole genome shotgun (WGS) entry which is preliminary data.</text>
</comment>
<feature type="compositionally biased region" description="Acidic residues" evidence="1">
    <location>
        <begin position="14"/>
        <end position="23"/>
    </location>
</feature>
<dbReference type="EMBL" id="BEXD01000446">
    <property type="protein sequence ID" value="GBB87502.1"/>
    <property type="molecule type" value="Genomic_DNA"/>
</dbReference>
<dbReference type="Proteomes" id="UP000247702">
    <property type="component" value="Unassembled WGS sequence"/>
</dbReference>
<reference evidence="2 3" key="1">
    <citation type="submission" date="2017-11" db="EMBL/GenBank/DDBJ databases">
        <title>The genome of Rhizophagus clarus HR1 reveals common genetic basis of auxotrophy among arbuscular mycorrhizal fungi.</title>
        <authorList>
            <person name="Kobayashi Y."/>
        </authorList>
    </citation>
    <scope>NUCLEOTIDE SEQUENCE [LARGE SCALE GENOMIC DNA]</scope>
    <source>
        <strain evidence="2 3">HR1</strain>
    </source>
</reference>
<dbReference type="AlphaFoldDB" id="A0A2Z6QFW3"/>
<evidence type="ECO:0000313" key="3">
    <source>
        <dbReference type="Proteomes" id="UP000247702"/>
    </source>
</evidence>
<feature type="compositionally biased region" description="Polar residues" evidence="1">
    <location>
        <begin position="53"/>
        <end position="62"/>
    </location>
</feature>
<evidence type="ECO:0000256" key="1">
    <source>
        <dbReference type="SAM" id="MobiDB-lite"/>
    </source>
</evidence>
<organism evidence="2 3">
    <name type="scientific">Rhizophagus clarus</name>
    <dbReference type="NCBI Taxonomy" id="94130"/>
    <lineage>
        <taxon>Eukaryota</taxon>
        <taxon>Fungi</taxon>
        <taxon>Fungi incertae sedis</taxon>
        <taxon>Mucoromycota</taxon>
        <taxon>Glomeromycotina</taxon>
        <taxon>Glomeromycetes</taxon>
        <taxon>Glomerales</taxon>
        <taxon>Glomeraceae</taxon>
        <taxon>Rhizophagus</taxon>
    </lineage>
</organism>
<proteinExistence type="predicted"/>
<accession>A0A2Z6QFW3</accession>